<keyword evidence="4" id="KW-1133">Transmembrane helix</keyword>
<evidence type="ECO:0000313" key="8">
    <source>
        <dbReference type="WBParaSite" id="scf7180000420655.g5592"/>
    </source>
</evidence>
<feature type="region of interest" description="Disordered" evidence="3">
    <location>
        <begin position="847"/>
        <end position="888"/>
    </location>
</feature>
<evidence type="ECO:0000313" key="7">
    <source>
        <dbReference type="Proteomes" id="UP000887560"/>
    </source>
</evidence>
<dbReference type="SUPFAM" id="SSF49363">
    <property type="entry name" value="Purple acid phosphatase, N-terminal domain"/>
    <property type="match status" value="1"/>
</dbReference>
<evidence type="ECO:0000256" key="2">
    <source>
        <dbReference type="RuleBase" id="RU361203"/>
    </source>
</evidence>
<evidence type="ECO:0000259" key="5">
    <source>
        <dbReference type="Pfam" id="PF00149"/>
    </source>
</evidence>
<keyword evidence="1" id="KW-0732">Signal</keyword>
<dbReference type="SUPFAM" id="SSF56300">
    <property type="entry name" value="Metallo-dependent phosphatases"/>
    <property type="match status" value="1"/>
</dbReference>
<name>A0A915NPB6_9BILA</name>
<dbReference type="Pfam" id="PF16656">
    <property type="entry name" value="Pur_ac_phosph_N"/>
    <property type="match status" value="1"/>
</dbReference>
<sequence length="1193" mass="139337">MKEKIRLFLPLPVNITIVLLILIFLHLKSGASKTDPSMPQQVHLALTGKENEMSITWITLYDARYKKGVHTFVEYWEFGNKRKTMKSLKAELIKHKYYDTIETSCATNLEQLKTRYIHRVTLTGLVETKRYGYQVGYFKPSKIRGVDCKIPQSFSVGKDPRHCKKVTRKDVFNFFMFPWSNPGDFDFTIAIFGDLGLKKPGANVSYKVNNLFIICLDSRFGHHYVSEDAPGTNNTNNNMNYRIVDIPSAFQNTHMQFRRSEHPIHINDFKFKPSWRSPKYDELAPQAFESLIELVHRNANPKHPMLNRLKHPIHMSHLDKKSSGFKMQSVQLILHIGDIAYDLHTWHSEGKKSNCKFYNLGDRFMTIMENVAAYVPYLVIAGNHENEEKNENRPDPPGPDSTFFNPQYEHFESRFFMPRNLTNHTTNHYYHFTYGPIFFVCVSTEFYYSYSKQEPFKWIPDVARIKKQYKFIKYSLEKANEERDKYPWLVVVQHRPFYCTSKNKQTCRFNKYVGRFIIPRAKRPHKDGIPLTDPNNPKIYKLQYGLEELYNRHHVDLVLSGHEHAFEMFPPIQLNKEVNKVVPHKYWWDATRYVNEGNTTDQHDFMAFRDPVAPAYVVVGRPGNTEEMEQLSYIPYLERIKEYTDFSMSLLHYPGSVAKKSLITVRQVDVLQGNVPMEFALEKTFSSFKIKEICESMEGNVKNKYQLESSYLISDRKRHEKSLTDTIEFSIHNYANLEEKEPDLFYPTLSKDKDMDKEKDFLIKEISITAGENSKIRALLYSYNLKREYPWDTHLDEMYKLAIKGVCGSNYQQILKNQTGWKNQQDWKNQQAHEAFRQFTQKILRDHSKFGKPQEQKIRNDTKRKTTNKENSQPNVNPFQTNVQKTTNPFKNPFSKIFGTNKENVNPNFVAQNVPQNVFHFQAGANGNVNTKKEQNDNGTTKIFGTNKENIQPTFVAQKVRNLSIRLLKLLKFKPASTKAKKSASFAENISTDIPQNLNTSSVNTSSTTRGLKGILKKVNVPLPNFPQTTSLKPVRVDTDTHITAEYSPQSLDNPKSPQVTYRINTQVKVDYEPQNVKKGETLKTSEKTRNKVEKTQEVKKRKRNFQGKIKWSKKELNDLTYLIHHFYDRASNRPSCDLSKFPLFVEYIDQNEYPFLEMDPKVAEKIISNDKANCVFIHYYKYEPNKHANDGT</sequence>
<feature type="transmembrane region" description="Helical" evidence="4">
    <location>
        <begin position="7"/>
        <end position="27"/>
    </location>
</feature>
<dbReference type="InterPro" id="IPR004843">
    <property type="entry name" value="Calcineurin-like_PHP"/>
</dbReference>
<dbReference type="Gene3D" id="3.60.21.10">
    <property type="match status" value="1"/>
</dbReference>
<proteinExistence type="inferred from homology"/>
<feature type="compositionally biased region" description="Polar residues" evidence="3">
    <location>
        <begin position="869"/>
        <end position="888"/>
    </location>
</feature>
<feature type="domain" description="Calcineurin-like phosphoesterase" evidence="5">
    <location>
        <begin position="329"/>
        <end position="565"/>
    </location>
</feature>
<reference evidence="8" key="1">
    <citation type="submission" date="2022-11" db="UniProtKB">
        <authorList>
            <consortium name="WormBaseParasite"/>
        </authorList>
    </citation>
    <scope>IDENTIFICATION</scope>
</reference>
<dbReference type="AlphaFoldDB" id="A0A915NPB6"/>
<keyword evidence="7" id="KW-1185">Reference proteome</keyword>
<evidence type="ECO:0000256" key="3">
    <source>
        <dbReference type="SAM" id="MobiDB-lite"/>
    </source>
</evidence>
<evidence type="ECO:0000259" key="6">
    <source>
        <dbReference type="Pfam" id="PF16656"/>
    </source>
</evidence>
<dbReference type="InterPro" id="IPR008963">
    <property type="entry name" value="Purple_acid_Pase-like_N"/>
</dbReference>
<dbReference type="PANTHER" id="PTHR45867">
    <property type="entry name" value="PURPLE ACID PHOSPHATASE"/>
    <property type="match status" value="1"/>
</dbReference>
<comment type="catalytic activity">
    <reaction evidence="2">
        <text>a phosphate monoester + H2O = an alcohol + phosphate</text>
        <dbReference type="Rhea" id="RHEA:15017"/>
        <dbReference type="ChEBI" id="CHEBI:15377"/>
        <dbReference type="ChEBI" id="CHEBI:30879"/>
        <dbReference type="ChEBI" id="CHEBI:43474"/>
        <dbReference type="ChEBI" id="CHEBI:67140"/>
        <dbReference type="EC" id="3.1.3.2"/>
    </reaction>
</comment>
<accession>A0A915NPB6</accession>
<feature type="domain" description="Purple acid phosphatase N-terminal" evidence="6">
    <location>
        <begin position="39"/>
        <end position="137"/>
    </location>
</feature>
<dbReference type="Pfam" id="PF00149">
    <property type="entry name" value="Metallophos"/>
    <property type="match status" value="1"/>
</dbReference>
<dbReference type="GO" id="GO:0046872">
    <property type="term" value="F:metal ion binding"/>
    <property type="evidence" value="ECO:0007669"/>
    <property type="project" value="InterPro"/>
</dbReference>
<organism evidence="7 8">
    <name type="scientific">Meloidogyne floridensis</name>
    <dbReference type="NCBI Taxonomy" id="298350"/>
    <lineage>
        <taxon>Eukaryota</taxon>
        <taxon>Metazoa</taxon>
        <taxon>Ecdysozoa</taxon>
        <taxon>Nematoda</taxon>
        <taxon>Chromadorea</taxon>
        <taxon>Rhabditida</taxon>
        <taxon>Tylenchina</taxon>
        <taxon>Tylenchomorpha</taxon>
        <taxon>Tylenchoidea</taxon>
        <taxon>Meloidogynidae</taxon>
        <taxon>Meloidogyninae</taxon>
        <taxon>Meloidogyne</taxon>
    </lineage>
</organism>
<keyword evidence="2" id="KW-0378">Hydrolase</keyword>
<comment type="similarity">
    <text evidence="2">Belongs to the metallophosphoesterase superfamily. Purple acid phosphatase family.</text>
</comment>
<dbReference type="PANTHER" id="PTHR45867:SF3">
    <property type="entry name" value="ACID PHOSPHATASE TYPE 7"/>
    <property type="match status" value="1"/>
</dbReference>
<dbReference type="Proteomes" id="UP000887560">
    <property type="component" value="Unplaced"/>
</dbReference>
<dbReference type="GO" id="GO:0003993">
    <property type="term" value="F:acid phosphatase activity"/>
    <property type="evidence" value="ECO:0007669"/>
    <property type="project" value="UniProtKB-EC"/>
</dbReference>
<dbReference type="EC" id="3.1.3.2" evidence="2"/>
<dbReference type="WBParaSite" id="scf7180000420655.g5592">
    <property type="protein sequence ID" value="scf7180000420655.g5592"/>
    <property type="gene ID" value="scf7180000420655.g5592"/>
</dbReference>
<dbReference type="InterPro" id="IPR015914">
    <property type="entry name" value="PAPs_N"/>
</dbReference>
<dbReference type="Gene3D" id="2.60.40.380">
    <property type="entry name" value="Purple acid phosphatase-like, N-terminal"/>
    <property type="match status" value="1"/>
</dbReference>
<protein>
    <recommendedName>
        <fullName evidence="2">Purple acid phosphatase</fullName>
        <ecNumber evidence="2">3.1.3.2</ecNumber>
    </recommendedName>
</protein>
<evidence type="ECO:0000256" key="1">
    <source>
        <dbReference type="ARBA" id="ARBA00022729"/>
    </source>
</evidence>
<evidence type="ECO:0000256" key="4">
    <source>
        <dbReference type="SAM" id="Phobius"/>
    </source>
</evidence>
<dbReference type="InterPro" id="IPR029052">
    <property type="entry name" value="Metallo-depent_PP-like"/>
</dbReference>
<feature type="compositionally biased region" description="Basic and acidic residues" evidence="3">
    <location>
        <begin position="847"/>
        <end position="868"/>
    </location>
</feature>
<keyword evidence="4" id="KW-0472">Membrane</keyword>
<keyword evidence="4" id="KW-0812">Transmembrane</keyword>